<sequence>MENRQSRRRSLSVARYQSRHSEVGALQGKNYSIRKGVSDGDARRRRSASVARYGHSDLEVRELDGKGILVNNMGMKNVSDSNLRRRRSLSVARYHGSDSESYSSSLTEDEGWHAHADKHGFEKTMRGVYVQNKVDHSIADREETGLYKAMREQVWHAVDEVRTEFEQVMGKGRSNGITNSNGVQSRNSDITKNVTEIRSYTTELEQRSDDKTRMSKRLNKEAEMYFENFMSSVEDTDVSSFDGEKSDMNSTLGRSINSKNLLHCAIDETAENLARTTSSSVDSDGVILPWLEWETSSDCSPLLCKSNTTGNNLLNSSLETSPAYNKNSSFTSSHGSCSPGGDDCPSMVSKGEIIRDSDETGCHISTSRRSKSVFNMEDYLQLQRGEDLLLERLRLRPRIESGGLVFCGAVITSNQNQGFSEATRSCEISNTNQDPQKLGSAIPN</sequence>
<dbReference type="PANTHER" id="PTHR34466:SF1">
    <property type="entry name" value="OS06G0609800 PROTEIN"/>
    <property type="match status" value="1"/>
</dbReference>
<evidence type="ECO:0000313" key="1">
    <source>
        <dbReference type="EMBL" id="KAK1316179.1"/>
    </source>
</evidence>
<evidence type="ECO:0000313" key="2">
    <source>
        <dbReference type="Proteomes" id="UP001180020"/>
    </source>
</evidence>
<gene>
    <name evidence="1" type="ORF">QJS10_CPA05g02150</name>
</gene>
<dbReference type="PANTHER" id="PTHR34466">
    <property type="entry name" value="OS11G0129800 PROTEIN"/>
    <property type="match status" value="1"/>
</dbReference>
<accession>A0AAV9ET49</accession>
<proteinExistence type="predicted"/>
<reference evidence="1" key="1">
    <citation type="journal article" date="2023" name="Nat. Commun.">
        <title>Diploid and tetraploid genomes of Acorus and the evolution of monocots.</title>
        <authorList>
            <person name="Ma L."/>
            <person name="Liu K.W."/>
            <person name="Li Z."/>
            <person name="Hsiao Y.Y."/>
            <person name="Qi Y."/>
            <person name="Fu T."/>
            <person name="Tang G.D."/>
            <person name="Zhang D."/>
            <person name="Sun W.H."/>
            <person name="Liu D.K."/>
            <person name="Li Y."/>
            <person name="Chen G.Z."/>
            <person name="Liu X.D."/>
            <person name="Liao X.Y."/>
            <person name="Jiang Y.T."/>
            <person name="Yu X."/>
            <person name="Hao Y."/>
            <person name="Huang J."/>
            <person name="Zhao X.W."/>
            <person name="Ke S."/>
            <person name="Chen Y.Y."/>
            <person name="Wu W.L."/>
            <person name="Hsu J.L."/>
            <person name="Lin Y.F."/>
            <person name="Huang M.D."/>
            <person name="Li C.Y."/>
            <person name="Huang L."/>
            <person name="Wang Z.W."/>
            <person name="Zhao X."/>
            <person name="Zhong W.Y."/>
            <person name="Peng D.H."/>
            <person name="Ahmad S."/>
            <person name="Lan S."/>
            <person name="Zhang J.S."/>
            <person name="Tsai W.C."/>
            <person name="Van de Peer Y."/>
            <person name="Liu Z.J."/>
        </authorList>
    </citation>
    <scope>NUCLEOTIDE SEQUENCE</scope>
    <source>
        <strain evidence="1">CP</strain>
    </source>
</reference>
<dbReference type="EMBL" id="JAUJYO010000005">
    <property type="protein sequence ID" value="KAK1316179.1"/>
    <property type="molecule type" value="Genomic_DNA"/>
</dbReference>
<organism evidence="1 2">
    <name type="scientific">Acorus calamus</name>
    <name type="common">Sweet flag</name>
    <dbReference type="NCBI Taxonomy" id="4465"/>
    <lineage>
        <taxon>Eukaryota</taxon>
        <taxon>Viridiplantae</taxon>
        <taxon>Streptophyta</taxon>
        <taxon>Embryophyta</taxon>
        <taxon>Tracheophyta</taxon>
        <taxon>Spermatophyta</taxon>
        <taxon>Magnoliopsida</taxon>
        <taxon>Liliopsida</taxon>
        <taxon>Acoraceae</taxon>
        <taxon>Acorus</taxon>
    </lineage>
</organism>
<dbReference type="AlphaFoldDB" id="A0AAV9ET49"/>
<dbReference type="Proteomes" id="UP001180020">
    <property type="component" value="Unassembled WGS sequence"/>
</dbReference>
<protein>
    <submittedName>
        <fullName evidence="1">Uncharacterized protein</fullName>
    </submittedName>
</protein>
<name>A0AAV9ET49_ACOCL</name>
<reference evidence="1" key="2">
    <citation type="submission" date="2023-06" db="EMBL/GenBank/DDBJ databases">
        <authorList>
            <person name="Ma L."/>
            <person name="Liu K.-W."/>
            <person name="Li Z."/>
            <person name="Hsiao Y.-Y."/>
            <person name="Qi Y."/>
            <person name="Fu T."/>
            <person name="Tang G."/>
            <person name="Zhang D."/>
            <person name="Sun W.-H."/>
            <person name="Liu D.-K."/>
            <person name="Li Y."/>
            <person name="Chen G.-Z."/>
            <person name="Liu X.-D."/>
            <person name="Liao X.-Y."/>
            <person name="Jiang Y.-T."/>
            <person name="Yu X."/>
            <person name="Hao Y."/>
            <person name="Huang J."/>
            <person name="Zhao X.-W."/>
            <person name="Ke S."/>
            <person name="Chen Y.-Y."/>
            <person name="Wu W.-L."/>
            <person name="Hsu J.-L."/>
            <person name="Lin Y.-F."/>
            <person name="Huang M.-D."/>
            <person name="Li C.-Y."/>
            <person name="Huang L."/>
            <person name="Wang Z.-W."/>
            <person name="Zhao X."/>
            <person name="Zhong W.-Y."/>
            <person name="Peng D.-H."/>
            <person name="Ahmad S."/>
            <person name="Lan S."/>
            <person name="Zhang J.-S."/>
            <person name="Tsai W.-C."/>
            <person name="Van De Peer Y."/>
            <person name="Liu Z.-J."/>
        </authorList>
    </citation>
    <scope>NUCLEOTIDE SEQUENCE</scope>
    <source>
        <strain evidence="1">CP</strain>
        <tissue evidence="1">Leaves</tissue>
    </source>
</reference>
<keyword evidence="2" id="KW-1185">Reference proteome</keyword>
<comment type="caution">
    <text evidence="1">The sequence shown here is derived from an EMBL/GenBank/DDBJ whole genome shotgun (WGS) entry which is preliminary data.</text>
</comment>